<evidence type="ECO:0000313" key="1">
    <source>
        <dbReference type="EMBL" id="OJA20597.1"/>
    </source>
</evidence>
<dbReference type="EMBL" id="LVVM01000504">
    <property type="protein sequence ID" value="OJA20597.1"/>
    <property type="molecule type" value="Genomic_DNA"/>
</dbReference>
<evidence type="ECO:0000313" key="2">
    <source>
        <dbReference type="Proteomes" id="UP000183567"/>
    </source>
</evidence>
<name>A0A1J8QI57_9AGAM</name>
<keyword evidence="2" id="KW-1185">Reference proteome</keyword>
<protein>
    <submittedName>
        <fullName evidence="1">Uncharacterized protein</fullName>
    </submittedName>
</protein>
<dbReference type="OrthoDB" id="10596453at2759"/>
<sequence length="149" mass="16622">MHIAFSLVLNAILHQSIDITFTIVPHHLGQFPGNTVSPPFLSPPPVSEFRKFTNRNHAGQGTVISSMVLFTSFISQSRPPAIPYSCPHLSYRFAPCLGTPFRPYYISHSYCVLSSCMVFSDHSLVAWVSPAYTIIHANTTDVLMHPEVY</sequence>
<dbReference type="Proteomes" id="UP000183567">
    <property type="component" value="Unassembled WGS sequence"/>
</dbReference>
<dbReference type="AlphaFoldDB" id="A0A1J8QI57"/>
<reference evidence="1 2" key="1">
    <citation type="submission" date="2016-03" db="EMBL/GenBank/DDBJ databases">
        <title>Comparative genomics of the ectomycorrhizal sister species Rhizopogon vinicolor and Rhizopogon vesiculosus (Basidiomycota: Boletales) reveals a divergence of the mating type B locus.</title>
        <authorList>
            <person name="Mujic A.B."/>
            <person name="Kuo A."/>
            <person name="Tritt A."/>
            <person name="Lipzen A."/>
            <person name="Chen C."/>
            <person name="Johnson J."/>
            <person name="Sharma A."/>
            <person name="Barry K."/>
            <person name="Grigoriev I.V."/>
            <person name="Spatafora J.W."/>
        </authorList>
    </citation>
    <scope>NUCLEOTIDE SEQUENCE [LARGE SCALE GENOMIC DNA]</scope>
    <source>
        <strain evidence="1 2">AM-OR11-056</strain>
    </source>
</reference>
<gene>
    <name evidence="1" type="ORF">AZE42_08557</name>
</gene>
<proteinExistence type="predicted"/>
<accession>A0A1J8QI57</accession>
<comment type="caution">
    <text evidence="1">The sequence shown here is derived from an EMBL/GenBank/DDBJ whole genome shotgun (WGS) entry which is preliminary data.</text>
</comment>
<organism evidence="1 2">
    <name type="scientific">Rhizopogon vesiculosus</name>
    <dbReference type="NCBI Taxonomy" id="180088"/>
    <lineage>
        <taxon>Eukaryota</taxon>
        <taxon>Fungi</taxon>
        <taxon>Dikarya</taxon>
        <taxon>Basidiomycota</taxon>
        <taxon>Agaricomycotina</taxon>
        <taxon>Agaricomycetes</taxon>
        <taxon>Agaricomycetidae</taxon>
        <taxon>Boletales</taxon>
        <taxon>Suillineae</taxon>
        <taxon>Rhizopogonaceae</taxon>
        <taxon>Rhizopogon</taxon>
    </lineage>
</organism>